<feature type="compositionally biased region" description="Polar residues" evidence="1">
    <location>
        <begin position="339"/>
        <end position="353"/>
    </location>
</feature>
<proteinExistence type="predicted"/>
<accession>A0A6A6PWK8</accession>
<feature type="compositionally biased region" description="Basic and acidic residues" evidence="1">
    <location>
        <begin position="246"/>
        <end position="256"/>
    </location>
</feature>
<dbReference type="RefSeq" id="XP_033590954.1">
    <property type="nucleotide sequence ID" value="XM_033729375.1"/>
</dbReference>
<dbReference type="Proteomes" id="UP000799767">
    <property type="component" value="Unassembled WGS sequence"/>
</dbReference>
<feature type="region of interest" description="Disordered" evidence="1">
    <location>
        <begin position="201"/>
        <end position="362"/>
    </location>
</feature>
<feature type="compositionally biased region" description="Low complexity" evidence="1">
    <location>
        <begin position="224"/>
        <end position="235"/>
    </location>
</feature>
<reference evidence="2" key="1">
    <citation type="journal article" date="2020" name="Stud. Mycol.">
        <title>101 Dothideomycetes genomes: a test case for predicting lifestyles and emergence of pathogens.</title>
        <authorList>
            <person name="Haridas S."/>
            <person name="Albert R."/>
            <person name="Binder M."/>
            <person name="Bloem J."/>
            <person name="Labutti K."/>
            <person name="Salamov A."/>
            <person name="Andreopoulos B."/>
            <person name="Baker S."/>
            <person name="Barry K."/>
            <person name="Bills G."/>
            <person name="Bluhm B."/>
            <person name="Cannon C."/>
            <person name="Castanera R."/>
            <person name="Culley D."/>
            <person name="Daum C."/>
            <person name="Ezra D."/>
            <person name="Gonzalez J."/>
            <person name="Henrissat B."/>
            <person name="Kuo A."/>
            <person name="Liang C."/>
            <person name="Lipzen A."/>
            <person name="Lutzoni F."/>
            <person name="Magnuson J."/>
            <person name="Mondo S."/>
            <person name="Nolan M."/>
            <person name="Ohm R."/>
            <person name="Pangilinan J."/>
            <person name="Park H.-J."/>
            <person name="Ramirez L."/>
            <person name="Alfaro M."/>
            <person name="Sun H."/>
            <person name="Tritt A."/>
            <person name="Yoshinaga Y."/>
            <person name="Zwiers L.-H."/>
            <person name="Turgeon B."/>
            <person name="Goodwin S."/>
            <person name="Spatafora J."/>
            <person name="Crous P."/>
            <person name="Grigoriev I."/>
        </authorList>
    </citation>
    <scope>NUCLEOTIDE SEQUENCE</scope>
    <source>
        <strain evidence="2">CBS 113389</strain>
    </source>
</reference>
<feature type="compositionally biased region" description="Polar residues" evidence="1">
    <location>
        <begin position="257"/>
        <end position="275"/>
    </location>
</feature>
<feature type="region of interest" description="Disordered" evidence="1">
    <location>
        <begin position="51"/>
        <end position="189"/>
    </location>
</feature>
<dbReference type="OrthoDB" id="506431at2759"/>
<evidence type="ECO:0000313" key="2">
    <source>
        <dbReference type="EMBL" id="KAF2484385.1"/>
    </source>
</evidence>
<name>A0A6A6PWK8_9PEZI</name>
<organism evidence="2 3">
    <name type="scientific">Neohortaea acidophila</name>
    <dbReference type="NCBI Taxonomy" id="245834"/>
    <lineage>
        <taxon>Eukaryota</taxon>
        <taxon>Fungi</taxon>
        <taxon>Dikarya</taxon>
        <taxon>Ascomycota</taxon>
        <taxon>Pezizomycotina</taxon>
        <taxon>Dothideomycetes</taxon>
        <taxon>Dothideomycetidae</taxon>
        <taxon>Mycosphaerellales</taxon>
        <taxon>Teratosphaeriaceae</taxon>
        <taxon>Neohortaea</taxon>
    </lineage>
</organism>
<dbReference type="GeneID" id="54470377"/>
<dbReference type="AlphaFoldDB" id="A0A6A6PWK8"/>
<keyword evidence="3" id="KW-1185">Reference proteome</keyword>
<gene>
    <name evidence="2" type="ORF">BDY17DRAFT_127269</name>
</gene>
<feature type="compositionally biased region" description="Polar residues" evidence="1">
    <location>
        <begin position="92"/>
        <end position="116"/>
    </location>
</feature>
<feature type="compositionally biased region" description="Polar residues" evidence="1">
    <location>
        <begin position="168"/>
        <end position="182"/>
    </location>
</feature>
<sequence length="456" mass="51127">MALHRGIQSAVFYYVSCAPCADAKYRKKRRREAELGRLDREALAAEMPDFYRQADPSSTNPHWATEIETGPVLSPRGKWKGYSGENRIGGVPQTSATQRSNGSNRPSSVDVSTQGGSRDGASDRRSEYQRYQRDDDELWGSSSTERLGFSRSWQAPGVAEPPRAYFRSTDTSDYSTIRNPQINDLHPATVTKINSPEEARWMFQPPPTADVMSGKTQYPRSRSDSGNSSRYSARSAVPLSRNLSHRLIERRLKNGEHASTPNMSHESSGATANDTKAQRQGPPVDERDFGDIEEHHPARPVQHHSDMARSSEGSSGTVLRYPPATAASFDERPPRKVTSRQQLSTIMSNSNTASDEDLHNPRSRRSALMTKDDSIRVLQELAPHSRIFKKQVISGDELVRASKKTARMPSQDAARERVPDIDPEILEAWDTGESALPDWILEHTKREVKERWSMDI</sequence>
<evidence type="ECO:0000313" key="3">
    <source>
        <dbReference type="Proteomes" id="UP000799767"/>
    </source>
</evidence>
<dbReference type="EMBL" id="MU001634">
    <property type="protein sequence ID" value="KAF2484385.1"/>
    <property type="molecule type" value="Genomic_DNA"/>
</dbReference>
<protein>
    <submittedName>
        <fullName evidence="2">Uncharacterized protein</fullName>
    </submittedName>
</protein>
<evidence type="ECO:0000256" key="1">
    <source>
        <dbReference type="SAM" id="MobiDB-lite"/>
    </source>
</evidence>
<feature type="compositionally biased region" description="Basic and acidic residues" evidence="1">
    <location>
        <begin position="284"/>
        <end position="309"/>
    </location>
</feature>
<feature type="compositionally biased region" description="Basic and acidic residues" evidence="1">
    <location>
        <begin position="120"/>
        <end position="133"/>
    </location>
</feature>